<dbReference type="AlphaFoldDB" id="A0AAN9UF76"/>
<comment type="similarity">
    <text evidence="8">Belongs to the velvet family. VeA subfamily.</text>
</comment>
<dbReference type="PANTHER" id="PTHR33572">
    <property type="entry name" value="SPORE DEVELOPMENT REGULATOR VOSA"/>
    <property type="match status" value="1"/>
</dbReference>
<evidence type="ECO:0000256" key="8">
    <source>
        <dbReference type="ARBA" id="ARBA00038005"/>
    </source>
</evidence>
<dbReference type="PROSITE" id="PS51821">
    <property type="entry name" value="VELVET"/>
    <property type="match status" value="1"/>
</dbReference>
<keyword evidence="6" id="KW-0804">Transcription</keyword>
<dbReference type="InterPro" id="IPR021740">
    <property type="entry name" value="Velvet"/>
</dbReference>
<dbReference type="EMBL" id="JAJSPL020000005">
    <property type="protein sequence ID" value="KAK7746925.1"/>
    <property type="molecule type" value="Genomic_DNA"/>
</dbReference>
<keyword evidence="7" id="KW-0539">Nucleus</keyword>
<dbReference type="Proteomes" id="UP001320245">
    <property type="component" value="Unassembled WGS sequence"/>
</dbReference>
<evidence type="ECO:0000256" key="3">
    <source>
        <dbReference type="ARBA" id="ARBA00022490"/>
    </source>
</evidence>
<dbReference type="Pfam" id="PF11754">
    <property type="entry name" value="Velvet"/>
    <property type="match status" value="2"/>
</dbReference>
<dbReference type="GO" id="GO:0030435">
    <property type="term" value="P:sporulation resulting in formation of a cellular spore"/>
    <property type="evidence" value="ECO:0007669"/>
    <property type="project" value="UniProtKB-KW"/>
</dbReference>
<feature type="compositionally biased region" description="Polar residues" evidence="9">
    <location>
        <begin position="265"/>
        <end position="284"/>
    </location>
</feature>
<evidence type="ECO:0000256" key="6">
    <source>
        <dbReference type="ARBA" id="ARBA00023163"/>
    </source>
</evidence>
<sequence>MVSALGPPAPPTRMGEIMTISRVTRDGRGLHYDLQVLQQPERARACGSGPKCEQDYLTAASADRRPVDPPPVVQMKIFEGPTRETAKDITFAYNADFFLYANLHHARDMLSGRAAPPSTPPVLTGSPVSSMILLDRPTEAGYFIFSDLSVRHEGKYYLTFSLLEEPKEERDMDADEPMSGTDEITGPDMCSARRHYSFRTTVQTDDFDVYSAKKFPGLQESTQLSRTVAEQGCRVRIRRDVRMRRREKGKGGKDVSVRAEEYAQGVTSERSTATIRGRSSSNASLERVPYPQELHRRPSGLEFAPPRPSFAASEPSANRHLTFGGQSMSQFPPHPRSVPASPSYPPPGASYGHRPSYPYKPEQSPTHVYAHQQAAPASREMYTQRMHQAVHPGPQPLAPRLEPAMDPPQRPQDTILPPISEFATGVAPPQRKPSYTPQPIAPMPPRSQQQYQPKPELTSPFRMEHPVSPYRTEQQQHASPHYHHKVEYVSPPPPQHSGAYAGHGQRSLLPQPSVASRKRTAEEAFSASDYQRMQNGRREDETSDFANFPWSEPRYERAMGPQIPAVFPSLTG</sequence>
<evidence type="ECO:0000313" key="11">
    <source>
        <dbReference type="EMBL" id="KAK7746925.1"/>
    </source>
</evidence>
<comment type="subcellular location">
    <subcellularLocation>
        <location evidence="2">Cytoplasm</location>
    </subcellularLocation>
    <subcellularLocation>
        <location evidence="1">Nucleus</location>
    </subcellularLocation>
</comment>
<protein>
    <recommendedName>
        <fullName evidence="10">Velvet domain-containing protein</fullName>
    </recommendedName>
</protein>
<dbReference type="GO" id="GO:0005737">
    <property type="term" value="C:cytoplasm"/>
    <property type="evidence" value="ECO:0007669"/>
    <property type="project" value="UniProtKB-SubCell"/>
</dbReference>
<dbReference type="GO" id="GO:0034250">
    <property type="term" value="P:positive regulation of amide metabolic process"/>
    <property type="evidence" value="ECO:0007669"/>
    <property type="project" value="UniProtKB-ARBA"/>
</dbReference>
<organism evidence="11 12">
    <name type="scientific">Cytospora paraplurivora</name>
    <dbReference type="NCBI Taxonomy" id="2898453"/>
    <lineage>
        <taxon>Eukaryota</taxon>
        <taxon>Fungi</taxon>
        <taxon>Dikarya</taxon>
        <taxon>Ascomycota</taxon>
        <taxon>Pezizomycotina</taxon>
        <taxon>Sordariomycetes</taxon>
        <taxon>Sordariomycetidae</taxon>
        <taxon>Diaporthales</taxon>
        <taxon>Cytosporaceae</taxon>
        <taxon>Cytospora</taxon>
    </lineage>
</organism>
<gene>
    <name evidence="11" type="ORF">SLS53_002113</name>
</gene>
<feature type="compositionally biased region" description="Pro residues" evidence="9">
    <location>
        <begin position="332"/>
        <end position="348"/>
    </location>
</feature>
<keyword evidence="5" id="KW-0805">Transcription regulation</keyword>
<dbReference type="InterPro" id="IPR038491">
    <property type="entry name" value="Velvet_dom_sf"/>
</dbReference>
<keyword evidence="3" id="KW-0963">Cytoplasm</keyword>
<keyword evidence="4" id="KW-0749">Sporulation</keyword>
<evidence type="ECO:0000256" key="4">
    <source>
        <dbReference type="ARBA" id="ARBA00022969"/>
    </source>
</evidence>
<dbReference type="FunFam" id="2.60.40.3960:FF:000001">
    <property type="entry name" value="Sexual development activator VeA"/>
    <property type="match status" value="1"/>
</dbReference>
<comment type="caution">
    <text evidence="11">The sequence shown here is derived from an EMBL/GenBank/DDBJ whole genome shotgun (WGS) entry which is preliminary data.</text>
</comment>
<dbReference type="GO" id="GO:0043455">
    <property type="term" value="P:regulation of secondary metabolic process"/>
    <property type="evidence" value="ECO:0007669"/>
    <property type="project" value="UniProtKB-ARBA"/>
</dbReference>
<evidence type="ECO:0000256" key="2">
    <source>
        <dbReference type="ARBA" id="ARBA00004496"/>
    </source>
</evidence>
<evidence type="ECO:0000313" key="12">
    <source>
        <dbReference type="Proteomes" id="UP001320245"/>
    </source>
</evidence>
<evidence type="ECO:0000256" key="5">
    <source>
        <dbReference type="ARBA" id="ARBA00023015"/>
    </source>
</evidence>
<evidence type="ECO:0000256" key="1">
    <source>
        <dbReference type="ARBA" id="ARBA00004123"/>
    </source>
</evidence>
<feature type="region of interest" description="Disordered" evidence="9">
    <location>
        <begin position="168"/>
        <end position="189"/>
    </location>
</feature>
<evidence type="ECO:0000256" key="7">
    <source>
        <dbReference type="ARBA" id="ARBA00023242"/>
    </source>
</evidence>
<feature type="region of interest" description="Disordered" evidence="9">
    <location>
        <begin position="261"/>
        <end position="572"/>
    </location>
</feature>
<evidence type="ECO:0000259" key="10">
    <source>
        <dbReference type="PROSITE" id="PS51821"/>
    </source>
</evidence>
<keyword evidence="12" id="KW-1185">Reference proteome</keyword>
<accession>A0AAN9UF76</accession>
<dbReference type="InterPro" id="IPR037525">
    <property type="entry name" value="Velvet_dom"/>
</dbReference>
<dbReference type="Gene3D" id="2.60.40.3960">
    <property type="entry name" value="Velvet domain"/>
    <property type="match status" value="1"/>
</dbReference>
<dbReference type="GO" id="GO:0005634">
    <property type="term" value="C:nucleus"/>
    <property type="evidence" value="ECO:0007669"/>
    <property type="project" value="UniProtKB-SubCell"/>
</dbReference>
<name>A0AAN9UF76_9PEZI</name>
<dbReference type="GO" id="GO:0051176">
    <property type="term" value="P:positive regulation of sulfur metabolic process"/>
    <property type="evidence" value="ECO:0007669"/>
    <property type="project" value="UniProtKB-ARBA"/>
</dbReference>
<dbReference type="PANTHER" id="PTHR33572:SF14">
    <property type="entry name" value="DEVELOPMENTAL AND SECONDARY METABOLISM REGULATOR VEA"/>
    <property type="match status" value="1"/>
</dbReference>
<proteinExistence type="inferred from homology"/>
<evidence type="ECO:0000256" key="9">
    <source>
        <dbReference type="SAM" id="MobiDB-lite"/>
    </source>
</evidence>
<reference evidence="11 12" key="1">
    <citation type="journal article" date="2023" name="PLoS ONE">
        <title>Cytospora paraplurivora sp. nov. isolated from orchards with fruit tree decline syndrome in Ontario, Canada.</title>
        <authorList>
            <person name="Ilyukhin E."/>
            <person name="Nguyen H.D.T."/>
            <person name="Castle A.J."/>
            <person name="Ellouze W."/>
        </authorList>
    </citation>
    <scope>NUCLEOTIDE SEQUENCE [LARGE SCALE GENOMIC DNA]</scope>
    <source>
        <strain evidence="11 12">FDS-564</strain>
    </source>
</reference>
<feature type="domain" description="Velvet" evidence="10">
    <location>
        <begin position="27"/>
        <end position="238"/>
    </location>
</feature>